<name>A0ABW2TII8_9PSEU</name>
<feature type="short sequence motif" description="GXSXG" evidence="2">
    <location>
        <begin position="41"/>
        <end position="45"/>
    </location>
</feature>
<feature type="short sequence motif" description="DGA/G" evidence="2">
    <location>
        <begin position="194"/>
        <end position="196"/>
    </location>
</feature>
<evidence type="ECO:0000313" key="5">
    <source>
        <dbReference type="Proteomes" id="UP001596512"/>
    </source>
</evidence>
<evidence type="ECO:0000259" key="3">
    <source>
        <dbReference type="PROSITE" id="PS51635"/>
    </source>
</evidence>
<accession>A0ABW2TII8</accession>
<dbReference type="Proteomes" id="UP001596512">
    <property type="component" value="Unassembled WGS sequence"/>
</dbReference>
<protein>
    <submittedName>
        <fullName evidence="4">Patatin-like phospholipase family protein</fullName>
    </submittedName>
</protein>
<dbReference type="Pfam" id="PF01734">
    <property type="entry name" value="Patatin"/>
    <property type="match status" value="1"/>
</dbReference>
<comment type="caution">
    <text evidence="4">The sequence shown here is derived from an EMBL/GenBank/DDBJ whole genome shotgun (WGS) entry which is preliminary data.</text>
</comment>
<sequence>MRRGLVIGCGGTLGAAWTLGTLIAVEQSLGWDVRDADVLVGTSAGAEFTTFLACGLGTADLLEAWVGKPGAHPALAAHLASAPPPLPPLPSPRLTAPGLLGRRDLPPLVRLAGLAPAGRGDLGRFAALAARLCPSGWLPHPAAWLVAVDAGSGERVAFGSPGAPEASVGEALRASWAIPGWMPPVPIGGRVYVDGGAHSPRRPTWCPMWTRWSWSRRWRPAPTRCASTWPAGSTARWTPCAPAASACSA</sequence>
<feature type="domain" description="PNPLA" evidence="3">
    <location>
        <begin position="6"/>
        <end position="208"/>
    </location>
</feature>
<proteinExistence type="predicted"/>
<keyword evidence="2" id="KW-0442">Lipid degradation</keyword>
<feature type="active site" description="Proton acceptor" evidence="2">
    <location>
        <position position="194"/>
    </location>
</feature>
<evidence type="ECO:0000256" key="1">
    <source>
        <dbReference type="ARBA" id="ARBA00023098"/>
    </source>
</evidence>
<keyword evidence="2" id="KW-0378">Hydrolase</keyword>
<dbReference type="SUPFAM" id="SSF52151">
    <property type="entry name" value="FabD/lysophospholipase-like"/>
    <property type="match status" value="1"/>
</dbReference>
<gene>
    <name evidence="4" type="ORF">ACFQV2_06545</name>
</gene>
<reference evidence="5" key="1">
    <citation type="journal article" date="2019" name="Int. J. Syst. Evol. Microbiol.">
        <title>The Global Catalogue of Microorganisms (GCM) 10K type strain sequencing project: providing services to taxonomists for standard genome sequencing and annotation.</title>
        <authorList>
            <consortium name="The Broad Institute Genomics Platform"/>
            <consortium name="The Broad Institute Genome Sequencing Center for Infectious Disease"/>
            <person name="Wu L."/>
            <person name="Ma J."/>
        </authorList>
    </citation>
    <scope>NUCLEOTIDE SEQUENCE [LARGE SCALE GENOMIC DNA]</scope>
    <source>
        <strain evidence="5">JCM 17695</strain>
    </source>
</reference>
<dbReference type="PROSITE" id="PS51635">
    <property type="entry name" value="PNPLA"/>
    <property type="match status" value="1"/>
</dbReference>
<keyword evidence="1 2" id="KW-0443">Lipid metabolism</keyword>
<organism evidence="4 5">
    <name type="scientific">Actinokineospora soli</name>
    <dbReference type="NCBI Taxonomy" id="1048753"/>
    <lineage>
        <taxon>Bacteria</taxon>
        <taxon>Bacillati</taxon>
        <taxon>Actinomycetota</taxon>
        <taxon>Actinomycetes</taxon>
        <taxon>Pseudonocardiales</taxon>
        <taxon>Pseudonocardiaceae</taxon>
        <taxon>Actinokineospora</taxon>
    </lineage>
</organism>
<comment type="caution">
    <text evidence="2">Lacks conserved residue(s) required for the propagation of feature annotation.</text>
</comment>
<evidence type="ECO:0000313" key="4">
    <source>
        <dbReference type="EMBL" id="MFC7613321.1"/>
    </source>
</evidence>
<dbReference type="EMBL" id="JBHTEY010000004">
    <property type="protein sequence ID" value="MFC7613321.1"/>
    <property type="molecule type" value="Genomic_DNA"/>
</dbReference>
<keyword evidence="5" id="KW-1185">Reference proteome</keyword>
<feature type="active site" description="Nucleophile" evidence="2">
    <location>
        <position position="43"/>
    </location>
</feature>
<dbReference type="Gene3D" id="3.40.1090.10">
    <property type="entry name" value="Cytosolic phospholipase A2 catalytic domain"/>
    <property type="match status" value="2"/>
</dbReference>
<dbReference type="InterPro" id="IPR002641">
    <property type="entry name" value="PNPLA_dom"/>
</dbReference>
<dbReference type="InterPro" id="IPR016035">
    <property type="entry name" value="Acyl_Trfase/lysoPLipase"/>
</dbReference>
<evidence type="ECO:0000256" key="2">
    <source>
        <dbReference type="PROSITE-ProRule" id="PRU01161"/>
    </source>
</evidence>